<dbReference type="Pfam" id="PF20465">
    <property type="entry name" value="MmeI_hel"/>
    <property type="match status" value="1"/>
</dbReference>
<dbReference type="PANTHER" id="PTHR33841:SF1">
    <property type="entry name" value="DNA METHYLTRANSFERASE A"/>
    <property type="match status" value="1"/>
</dbReference>
<dbReference type="InterPro" id="IPR029063">
    <property type="entry name" value="SAM-dependent_MTases_sf"/>
</dbReference>
<feature type="region of interest" description="Disordered" evidence="5">
    <location>
        <begin position="365"/>
        <end position="384"/>
    </location>
</feature>
<proteinExistence type="predicted"/>
<name>A0ABU0LC14_XANAG</name>
<sequence length="455" mass="50812">MQAEVEAFIARWQGREGGQERANYALFLSELASVLKLPRPDPASASHDGNDYVFERVVRETARDGTVSNKRIDLYKRDCFILEAKQSRFSGDKKLADAPADSPAGKTRGRRGAERAWDVLMLNARRQAEDYVRLLPPDHEPPPFVLVCDVGHCIEVYANFRRDGKAYDQFPDRAAFRIYLEDLREDAVRRRLAAIWTEPMSLDPSRHAARVTRNIAARLAEVSKTLEEGGQPPERVAMFLMRVLFTMFAEDVGLLPQDSFKSLLKECEAQPQIFPAMLEDLWKAMDEGGFTATIKHQVRRFNGEFFKNRTALALDKGSIGDLRAAAEYDWRDVEPAIFGTLLEQALDAEDRRRLGAHYTPRVCGTARHRHPHRSPAGGMGAGAVHRRAPEDGWARRRGGEDGAGLPRQAVRHPGAGPGLRHRQLPLCGAGADEAPGRRGAGGGRRPWRTGSPDRP</sequence>
<dbReference type="Pfam" id="PF20464">
    <property type="entry name" value="MmeI_N"/>
    <property type="match status" value="1"/>
</dbReference>
<evidence type="ECO:0000313" key="8">
    <source>
        <dbReference type="EMBL" id="MDQ0504679.1"/>
    </source>
</evidence>
<protein>
    <recommendedName>
        <fullName evidence="1">site-specific DNA-methyltransferase (adenine-specific)</fullName>
        <ecNumber evidence="1">2.1.1.72</ecNumber>
    </recommendedName>
</protein>
<comment type="catalytic activity">
    <reaction evidence="4">
        <text>a 2'-deoxyadenosine in DNA + S-adenosyl-L-methionine = an N(6)-methyl-2'-deoxyadenosine in DNA + S-adenosyl-L-homocysteine + H(+)</text>
        <dbReference type="Rhea" id="RHEA:15197"/>
        <dbReference type="Rhea" id="RHEA-COMP:12418"/>
        <dbReference type="Rhea" id="RHEA-COMP:12419"/>
        <dbReference type="ChEBI" id="CHEBI:15378"/>
        <dbReference type="ChEBI" id="CHEBI:57856"/>
        <dbReference type="ChEBI" id="CHEBI:59789"/>
        <dbReference type="ChEBI" id="CHEBI:90615"/>
        <dbReference type="ChEBI" id="CHEBI:90616"/>
        <dbReference type="EC" id="2.1.1.72"/>
    </reaction>
</comment>
<dbReference type="PANTHER" id="PTHR33841">
    <property type="entry name" value="DNA METHYLTRANSFERASE YEEA-RELATED"/>
    <property type="match status" value="1"/>
</dbReference>
<evidence type="ECO:0000256" key="4">
    <source>
        <dbReference type="ARBA" id="ARBA00047942"/>
    </source>
</evidence>
<evidence type="ECO:0000256" key="5">
    <source>
        <dbReference type="SAM" id="MobiDB-lite"/>
    </source>
</evidence>
<dbReference type="EC" id="2.1.1.72" evidence="1"/>
<dbReference type="InterPro" id="IPR046817">
    <property type="entry name" value="MmeI_N"/>
</dbReference>
<keyword evidence="2" id="KW-0489">Methyltransferase</keyword>
<feature type="region of interest" description="Disordered" evidence="5">
    <location>
        <begin position="393"/>
        <end position="455"/>
    </location>
</feature>
<evidence type="ECO:0000259" key="7">
    <source>
        <dbReference type="Pfam" id="PF20465"/>
    </source>
</evidence>
<evidence type="ECO:0000256" key="3">
    <source>
        <dbReference type="ARBA" id="ARBA00022679"/>
    </source>
</evidence>
<gene>
    <name evidence="8" type="ORF">QOZ94_001461</name>
</gene>
<dbReference type="EMBL" id="JAUSVY010000003">
    <property type="protein sequence ID" value="MDQ0504679.1"/>
    <property type="molecule type" value="Genomic_DNA"/>
</dbReference>
<evidence type="ECO:0000259" key="6">
    <source>
        <dbReference type="Pfam" id="PF20464"/>
    </source>
</evidence>
<keyword evidence="3" id="KW-0808">Transferase</keyword>
<dbReference type="SUPFAM" id="SSF53335">
    <property type="entry name" value="S-adenosyl-L-methionine-dependent methyltransferases"/>
    <property type="match status" value="1"/>
</dbReference>
<organism evidence="8 9">
    <name type="scientific">Xanthobacter agilis</name>
    <dbReference type="NCBI Taxonomy" id="47492"/>
    <lineage>
        <taxon>Bacteria</taxon>
        <taxon>Pseudomonadati</taxon>
        <taxon>Pseudomonadota</taxon>
        <taxon>Alphaproteobacteria</taxon>
        <taxon>Hyphomicrobiales</taxon>
        <taxon>Xanthobacteraceae</taxon>
        <taxon>Xanthobacter</taxon>
    </lineage>
</organism>
<evidence type="ECO:0000313" key="9">
    <source>
        <dbReference type="Proteomes" id="UP001241747"/>
    </source>
</evidence>
<evidence type="ECO:0000256" key="2">
    <source>
        <dbReference type="ARBA" id="ARBA00022603"/>
    </source>
</evidence>
<feature type="domain" description="MmeI-like helicase spacer" evidence="7">
    <location>
        <begin position="235"/>
        <end position="306"/>
    </location>
</feature>
<accession>A0ABU0LC14</accession>
<reference evidence="8 9" key="1">
    <citation type="submission" date="2023-07" db="EMBL/GenBank/DDBJ databases">
        <title>Genomic Encyclopedia of Type Strains, Phase IV (KMG-IV): sequencing the most valuable type-strain genomes for metagenomic binning, comparative biology and taxonomic classification.</title>
        <authorList>
            <person name="Goeker M."/>
        </authorList>
    </citation>
    <scope>NUCLEOTIDE SEQUENCE [LARGE SCALE GENOMIC DNA]</scope>
    <source>
        <strain evidence="8 9">DSM 3770</strain>
    </source>
</reference>
<feature type="region of interest" description="Disordered" evidence="5">
    <location>
        <begin position="92"/>
        <end position="111"/>
    </location>
</feature>
<dbReference type="Proteomes" id="UP001241747">
    <property type="component" value="Unassembled WGS sequence"/>
</dbReference>
<dbReference type="InterPro" id="IPR050953">
    <property type="entry name" value="N4_N6_ade-DNA_methylase"/>
</dbReference>
<dbReference type="InterPro" id="IPR046819">
    <property type="entry name" value="MmeI_hel"/>
</dbReference>
<evidence type="ECO:0000256" key="1">
    <source>
        <dbReference type="ARBA" id="ARBA00011900"/>
    </source>
</evidence>
<feature type="domain" description="MmeI-like N-terminal" evidence="6">
    <location>
        <begin position="3"/>
        <end position="228"/>
    </location>
</feature>
<comment type="caution">
    <text evidence="8">The sequence shown here is derived from an EMBL/GenBank/DDBJ whole genome shotgun (WGS) entry which is preliminary data.</text>
</comment>
<keyword evidence="9" id="KW-1185">Reference proteome</keyword>